<dbReference type="EMBL" id="ML210219">
    <property type="protein sequence ID" value="TFK23412.1"/>
    <property type="molecule type" value="Genomic_DNA"/>
</dbReference>
<dbReference type="SUPFAM" id="SSF51735">
    <property type="entry name" value="NAD(P)-binding Rossmann-fold domains"/>
    <property type="match status" value="1"/>
</dbReference>
<dbReference type="Pfam" id="PF00106">
    <property type="entry name" value="adh_short"/>
    <property type="match status" value="1"/>
</dbReference>
<evidence type="ECO:0000256" key="2">
    <source>
        <dbReference type="ARBA" id="ARBA00022857"/>
    </source>
</evidence>
<dbReference type="AlphaFoldDB" id="A0A5C3KSB7"/>
<evidence type="ECO:0000313" key="5">
    <source>
        <dbReference type="EMBL" id="TFK23412.1"/>
    </source>
</evidence>
<proteinExistence type="inferred from homology"/>
<evidence type="ECO:0000256" key="3">
    <source>
        <dbReference type="ARBA" id="ARBA00023002"/>
    </source>
</evidence>
<organism evidence="5 6">
    <name type="scientific">Coprinopsis marcescibilis</name>
    <name type="common">Agaric fungus</name>
    <name type="synonym">Psathyrella marcescibilis</name>
    <dbReference type="NCBI Taxonomy" id="230819"/>
    <lineage>
        <taxon>Eukaryota</taxon>
        <taxon>Fungi</taxon>
        <taxon>Dikarya</taxon>
        <taxon>Basidiomycota</taxon>
        <taxon>Agaricomycotina</taxon>
        <taxon>Agaricomycetes</taxon>
        <taxon>Agaricomycetidae</taxon>
        <taxon>Agaricales</taxon>
        <taxon>Agaricineae</taxon>
        <taxon>Psathyrellaceae</taxon>
        <taxon>Coprinopsis</taxon>
    </lineage>
</organism>
<dbReference type="GO" id="GO:0016491">
    <property type="term" value="F:oxidoreductase activity"/>
    <property type="evidence" value="ECO:0007669"/>
    <property type="project" value="UniProtKB-KW"/>
</dbReference>
<dbReference type="OrthoDB" id="2962696at2759"/>
<accession>A0A5C3KSB7</accession>
<dbReference type="CDD" id="cd05233">
    <property type="entry name" value="SDR_c"/>
    <property type="match status" value="1"/>
</dbReference>
<sequence length="353" mass="37377">MAFSESYRGPGATSTLLDPDPPNVAQNPSPLSPQSLFNVEGLVAVISGGGTGIGLMMATALENNGATVYIIGRRLHVLQQAAKENSKFSKIYPLQGDITDRDSLLSIAEIIKAQHGFIDLLVNNAGIARNLYPHPLPSPTDPSSNRDPLSPPASPGPSLSVPSIKAFQNVLWETGSPQDFADVFATNVTAPYYATVAFLDLLHQGNIRRQRLADPSGTPTMFPHLPYQTSQVLTVSSSGSFRIDAKVLSPSYTLSKIASTHLGKLLANLLAPWGIRSNVLAPGVWPTEMTTSPTPDFKLDPSVLASTVPLKRTGSVEDMAGTILYLASPAGAYVNGAVWLIDGGRVGTVASTY</sequence>
<dbReference type="Pfam" id="PF13561">
    <property type="entry name" value="adh_short_C2"/>
    <property type="match status" value="1"/>
</dbReference>
<dbReference type="InterPro" id="IPR052178">
    <property type="entry name" value="Sec_Metab_Biosynth_SDR"/>
</dbReference>
<comment type="similarity">
    <text evidence="1">Belongs to the short-chain dehydrogenases/reductases (SDR) family.</text>
</comment>
<gene>
    <name evidence="5" type="ORF">FA15DRAFT_670523</name>
</gene>
<evidence type="ECO:0000313" key="6">
    <source>
        <dbReference type="Proteomes" id="UP000307440"/>
    </source>
</evidence>
<keyword evidence="6" id="KW-1185">Reference proteome</keyword>
<dbReference type="Proteomes" id="UP000307440">
    <property type="component" value="Unassembled WGS sequence"/>
</dbReference>
<dbReference type="PANTHER" id="PTHR43618">
    <property type="entry name" value="7-ALPHA-HYDROXYSTEROID DEHYDROGENASE"/>
    <property type="match status" value="1"/>
</dbReference>
<keyword evidence="3" id="KW-0560">Oxidoreductase</keyword>
<evidence type="ECO:0000256" key="1">
    <source>
        <dbReference type="ARBA" id="ARBA00006484"/>
    </source>
</evidence>
<dbReference type="Gene3D" id="3.40.50.720">
    <property type="entry name" value="NAD(P)-binding Rossmann-like Domain"/>
    <property type="match status" value="1"/>
</dbReference>
<dbReference type="InterPro" id="IPR036291">
    <property type="entry name" value="NAD(P)-bd_dom_sf"/>
</dbReference>
<protein>
    <submittedName>
        <fullName evidence="5">NAD(P)-binding protein</fullName>
    </submittedName>
</protein>
<dbReference type="InterPro" id="IPR002347">
    <property type="entry name" value="SDR_fam"/>
</dbReference>
<dbReference type="PRINTS" id="PR00081">
    <property type="entry name" value="GDHRDH"/>
</dbReference>
<dbReference type="PANTHER" id="PTHR43618:SF18">
    <property type="entry name" value="SHORT CHAIN DEHYDROGENASE_REDUCTASE FAMILY (AFU_ORTHOLOGUE AFUA_5G12480)"/>
    <property type="match status" value="1"/>
</dbReference>
<feature type="region of interest" description="Disordered" evidence="4">
    <location>
        <begin position="133"/>
        <end position="159"/>
    </location>
</feature>
<keyword evidence="2" id="KW-0521">NADP</keyword>
<name>A0A5C3KSB7_COPMA</name>
<evidence type="ECO:0000256" key="4">
    <source>
        <dbReference type="SAM" id="MobiDB-lite"/>
    </source>
</evidence>
<dbReference type="STRING" id="230819.A0A5C3KSB7"/>
<feature type="region of interest" description="Disordered" evidence="4">
    <location>
        <begin position="1"/>
        <end position="31"/>
    </location>
</feature>
<reference evidence="5 6" key="1">
    <citation type="journal article" date="2019" name="Nat. Ecol. Evol.">
        <title>Megaphylogeny resolves global patterns of mushroom evolution.</title>
        <authorList>
            <person name="Varga T."/>
            <person name="Krizsan K."/>
            <person name="Foldi C."/>
            <person name="Dima B."/>
            <person name="Sanchez-Garcia M."/>
            <person name="Sanchez-Ramirez S."/>
            <person name="Szollosi G.J."/>
            <person name="Szarkandi J.G."/>
            <person name="Papp V."/>
            <person name="Albert L."/>
            <person name="Andreopoulos W."/>
            <person name="Angelini C."/>
            <person name="Antonin V."/>
            <person name="Barry K.W."/>
            <person name="Bougher N.L."/>
            <person name="Buchanan P."/>
            <person name="Buyck B."/>
            <person name="Bense V."/>
            <person name="Catcheside P."/>
            <person name="Chovatia M."/>
            <person name="Cooper J."/>
            <person name="Damon W."/>
            <person name="Desjardin D."/>
            <person name="Finy P."/>
            <person name="Geml J."/>
            <person name="Haridas S."/>
            <person name="Hughes K."/>
            <person name="Justo A."/>
            <person name="Karasinski D."/>
            <person name="Kautmanova I."/>
            <person name="Kiss B."/>
            <person name="Kocsube S."/>
            <person name="Kotiranta H."/>
            <person name="LaButti K.M."/>
            <person name="Lechner B.E."/>
            <person name="Liimatainen K."/>
            <person name="Lipzen A."/>
            <person name="Lukacs Z."/>
            <person name="Mihaltcheva S."/>
            <person name="Morgado L.N."/>
            <person name="Niskanen T."/>
            <person name="Noordeloos M.E."/>
            <person name="Ohm R.A."/>
            <person name="Ortiz-Santana B."/>
            <person name="Ovrebo C."/>
            <person name="Racz N."/>
            <person name="Riley R."/>
            <person name="Savchenko A."/>
            <person name="Shiryaev A."/>
            <person name="Soop K."/>
            <person name="Spirin V."/>
            <person name="Szebenyi C."/>
            <person name="Tomsovsky M."/>
            <person name="Tulloss R.E."/>
            <person name="Uehling J."/>
            <person name="Grigoriev I.V."/>
            <person name="Vagvolgyi C."/>
            <person name="Papp T."/>
            <person name="Martin F.M."/>
            <person name="Miettinen O."/>
            <person name="Hibbett D.S."/>
            <person name="Nagy L.G."/>
        </authorList>
    </citation>
    <scope>NUCLEOTIDE SEQUENCE [LARGE SCALE GENOMIC DNA]</scope>
    <source>
        <strain evidence="5 6">CBS 121175</strain>
    </source>
</reference>